<gene>
    <name evidence="2" type="ORF">R6G86_03405</name>
</gene>
<dbReference type="EMBL" id="JAWNGA010000004">
    <property type="protein sequence ID" value="MDY5132794.1"/>
    <property type="molecule type" value="Genomic_DNA"/>
</dbReference>
<dbReference type="RefSeq" id="WP_320755070.1">
    <property type="nucleotide sequence ID" value="NZ_JAWNGA010000004.1"/>
</dbReference>
<feature type="transmembrane region" description="Helical" evidence="1">
    <location>
        <begin position="159"/>
        <end position="181"/>
    </location>
</feature>
<feature type="transmembrane region" description="Helical" evidence="1">
    <location>
        <begin position="286"/>
        <end position="312"/>
    </location>
</feature>
<keyword evidence="3" id="KW-1185">Reference proteome</keyword>
<dbReference type="Pfam" id="PF02447">
    <property type="entry name" value="GntP_permease"/>
    <property type="match status" value="1"/>
</dbReference>
<feature type="transmembrane region" description="Helical" evidence="1">
    <location>
        <begin position="332"/>
        <end position="358"/>
    </location>
</feature>
<dbReference type="PANTHER" id="PTHR30354:SF25">
    <property type="entry name" value="INNER MEMBRANE PERMEASE YGBN"/>
    <property type="match status" value="1"/>
</dbReference>
<evidence type="ECO:0000256" key="1">
    <source>
        <dbReference type="SAM" id="Phobius"/>
    </source>
</evidence>
<dbReference type="Proteomes" id="UP001275049">
    <property type="component" value="Unassembled WGS sequence"/>
</dbReference>
<organism evidence="2 3">
    <name type="scientific">Actinotignum urinale</name>
    <dbReference type="NCBI Taxonomy" id="190146"/>
    <lineage>
        <taxon>Bacteria</taxon>
        <taxon>Bacillati</taxon>
        <taxon>Actinomycetota</taxon>
        <taxon>Actinomycetes</taxon>
        <taxon>Actinomycetales</taxon>
        <taxon>Actinomycetaceae</taxon>
        <taxon>Actinotignum</taxon>
    </lineage>
</organism>
<name>A0ABU5G7A4_9ACTO</name>
<keyword evidence="1" id="KW-0812">Transmembrane</keyword>
<sequence>MGLSPTLSLVNIAVSQQPKFEITASPAYLFTVAVISILVLLVMIIRFRIHAFYTLVIVSLITALVCGVPLAYVVETLVGGFSKTIGGVALLVGFGAVLGRIIEVTGGAKVLADAMLRKFGEKRAPFALSVASLFYGFPIFLDAGFVVMLPIIYQIARRLGGSFLLYVLPSTGAFLMMHALAPPHPGPVAAAMVLGANVGFVLLVSLIIGIPVWYFAGYKLAVWLAKKVPHMEVPSILGEYHEEEGKKLPSFGLVLTLLLMPLVLIFINTGFSTLGKAGIIPDKGFLYDFGLLIGNTPIALLITSVVAMITLVVWPNRKNLGGKLEEVVDDSLAPVCGIILITGAGGMFAAVLTATGIGPAFADVLSHSGLPIIVAGFLVAVILRIAQGSATVAATAAAGLMQASVEAASLPTIHHALVVVAICAGAISCSHVNDSGFWLVSKFCGIDTKTMLKTWSVISTAVGFMSFALAVVAYYAIPMTM</sequence>
<feature type="transmembrane region" description="Helical" evidence="1">
    <location>
        <begin position="52"/>
        <end position="73"/>
    </location>
</feature>
<feature type="transmembrane region" description="Helical" evidence="1">
    <location>
        <begin position="188"/>
        <end position="216"/>
    </location>
</feature>
<evidence type="ECO:0000313" key="2">
    <source>
        <dbReference type="EMBL" id="MDY5132794.1"/>
    </source>
</evidence>
<accession>A0ABU5G7A4</accession>
<reference evidence="2 3" key="1">
    <citation type="submission" date="2023-10" db="EMBL/GenBank/DDBJ databases">
        <title>Whole Genome based description of the genera Actinobaculum and Actinotignum reveals a complex phylogenetic relationship within the species included in the genus Actinotignum.</title>
        <authorList>
            <person name="Jensen C.S."/>
            <person name="Dargis R."/>
            <person name="Kemp M."/>
            <person name="Christensen J.J."/>
        </authorList>
    </citation>
    <scope>NUCLEOTIDE SEQUENCE [LARGE SCALE GENOMIC DNA]</scope>
    <source>
        <strain evidence="2 3">SLA_B974</strain>
    </source>
</reference>
<feature type="transmembrane region" description="Helical" evidence="1">
    <location>
        <begin position="251"/>
        <end position="274"/>
    </location>
</feature>
<protein>
    <submittedName>
        <fullName evidence="2">GntP family permease</fullName>
    </submittedName>
</protein>
<dbReference type="InterPro" id="IPR003474">
    <property type="entry name" value="Glcn_transporter"/>
</dbReference>
<comment type="caution">
    <text evidence="2">The sequence shown here is derived from an EMBL/GenBank/DDBJ whole genome shotgun (WGS) entry which is preliminary data.</text>
</comment>
<keyword evidence="1" id="KW-1133">Transmembrane helix</keyword>
<keyword evidence="1" id="KW-0472">Membrane</keyword>
<dbReference type="NCBIfam" id="TIGR00791">
    <property type="entry name" value="gntP"/>
    <property type="match status" value="1"/>
</dbReference>
<feature type="transmembrane region" description="Helical" evidence="1">
    <location>
        <begin position="370"/>
        <end position="401"/>
    </location>
</feature>
<proteinExistence type="predicted"/>
<feature type="transmembrane region" description="Helical" evidence="1">
    <location>
        <begin position="454"/>
        <end position="477"/>
    </location>
</feature>
<evidence type="ECO:0000313" key="3">
    <source>
        <dbReference type="Proteomes" id="UP001275049"/>
    </source>
</evidence>
<dbReference type="PANTHER" id="PTHR30354">
    <property type="entry name" value="GNT FAMILY GLUCONATE TRANSPORTER"/>
    <property type="match status" value="1"/>
</dbReference>
<feature type="transmembrane region" description="Helical" evidence="1">
    <location>
        <begin position="25"/>
        <end position="45"/>
    </location>
</feature>
<feature type="transmembrane region" description="Helical" evidence="1">
    <location>
        <begin position="126"/>
        <end position="153"/>
    </location>
</feature>
<dbReference type="PIRSF" id="PIRSF002746">
    <property type="entry name" value="Gluconate_transporter"/>
    <property type="match status" value="1"/>
</dbReference>